<comment type="caution">
    <text evidence="7">The sequence shown here is derived from an EMBL/GenBank/DDBJ whole genome shotgun (WGS) entry which is preliminary data.</text>
</comment>
<comment type="similarity">
    <text evidence="2 6">Belongs to the profilin family.</text>
</comment>
<comment type="subcellular location">
    <subcellularLocation>
        <location evidence="1">Cytoplasm</location>
        <location evidence="1">Cytoskeleton</location>
    </subcellularLocation>
</comment>
<evidence type="ECO:0000256" key="2">
    <source>
        <dbReference type="ARBA" id="ARBA00010058"/>
    </source>
</evidence>
<keyword evidence="8" id="KW-1185">Reference proteome</keyword>
<name>A0A9D3MC50_ANGAN</name>
<evidence type="ECO:0000256" key="1">
    <source>
        <dbReference type="ARBA" id="ARBA00004245"/>
    </source>
</evidence>
<dbReference type="GO" id="GO:0032233">
    <property type="term" value="P:positive regulation of actin filament bundle assembly"/>
    <property type="evidence" value="ECO:0007669"/>
    <property type="project" value="TreeGrafter"/>
</dbReference>
<dbReference type="GO" id="GO:0005737">
    <property type="term" value="C:cytoplasm"/>
    <property type="evidence" value="ECO:0007669"/>
    <property type="project" value="TreeGrafter"/>
</dbReference>
<dbReference type="InterPro" id="IPR048278">
    <property type="entry name" value="PFN"/>
</dbReference>
<dbReference type="GO" id="GO:0030833">
    <property type="term" value="P:regulation of actin filament polymerization"/>
    <property type="evidence" value="ECO:0007669"/>
    <property type="project" value="TreeGrafter"/>
</dbReference>
<evidence type="ECO:0000256" key="3">
    <source>
        <dbReference type="ARBA" id="ARBA00022490"/>
    </source>
</evidence>
<dbReference type="PROSITE" id="PS00414">
    <property type="entry name" value="PROFILIN"/>
    <property type="match status" value="1"/>
</dbReference>
<evidence type="ECO:0000313" key="7">
    <source>
        <dbReference type="EMBL" id="KAG5844773.1"/>
    </source>
</evidence>
<accession>A0A9D3MC50</accession>
<proteinExistence type="inferred from homology"/>
<sequence length="136" mass="15001">MAWDGYIDNLMGQDMEDAVIVGCQPGQEYVWASNKTGKLKDVTAEEVQVLQGHDRDSLFAKGLTLAGCKCTMVRDGIKDDFVPYVDLRTKGTDNSAICVAKTNQAVIILKGKKETHAGVVNDKVLRMADYLRKANY</sequence>
<evidence type="ECO:0000313" key="8">
    <source>
        <dbReference type="Proteomes" id="UP001044222"/>
    </source>
</evidence>
<dbReference type="Gene3D" id="3.30.450.30">
    <property type="entry name" value="Dynein light chain 2a, cytoplasmic"/>
    <property type="match status" value="1"/>
</dbReference>
<dbReference type="PANTHER" id="PTHR13936:SF17">
    <property type="entry name" value="PROFILIN"/>
    <property type="match status" value="1"/>
</dbReference>
<dbReference type="PANTHER" id="PTHR13936">
    <property type="entry name" value="PROFILIN"/>
    <property type="match status" value="1"/>
</dbReference>
<dbReference type="OMA" id="IHQHMAH"/>
<keyword evidence="4" id="KW-0007">Acetylation</keyword>
<evidence type="ECO:0000256" key="6">
    <source>
        <dbReference type="RuleBase" id="RU003909"/>
    </source>
</evidence>
<evidence type="ECO:0000256" key="5">
    <source>
        <dbReference type="ARBA" id="ARBA00023212"/>
    </source>
</evidence>
<dbReference type="SUPFAM" id="SSF55770">
    <property type="entry name" value="Profilin (actin-binding protein)"/>
    <property type="match status" value="1"/>
</dbReference>
<evidence type="ECO:0000256" key="4">
    <source>
        <dbReference type="ARBA" id="ARBA00022990"/>
    </source>
</evidence>
<keyword evidence="5" id="KW-0206">Cytoskeleton</keyword>
<dbReference type="InterPro" id="IPR005455">
    <property type="entry name" value="PFN_euk"/>
</dbReference>
<keyword evidence="3" id="KW-0963">Cytoplasm</keyword>
<keyword evidence="6" id="KW-0009">Actin-binding</keyword>
<dbReference type="PRINTS" id="PR01639">
    <property type="entry name" value="PROFILINMAML"/>
</dbReference>
<dbReference type="OrthoDB" id="421374at2759"/>
<protein>
    <recommendedName>
        <fullName evidence="6">Profilin</fullName>
    </recommendedName>
</protein>
<dbReference type="CDD" id="cd00148">
    <property type="entry name" value="PROF"/>
    <property type="match status" value="1"/>
</dbReference>
<dbReference type="Proteomes" id="UP001044222">
    <property type="component" value="Chromosome 8"/>
</dbReference>
<dbReference type="InterPro" id="IPR005454">
    <property type="entry name" value="Profilin1/2/3_vertebrate"/>
</dbReference>
<dbReference type="EMBL" id="JAFIRN010000008">
    <property type="protein sequence ID" value="KAG5844773.1"/>
    <property type="molecule type" value="Genomic_DNA"/>
</dbReference>
<dbReference type="AlphaFoldDB" id="A0A9D3MC50"/>
<dbReference type="GO" id="GO:0003779">
    <property type="term" value="F:actin binding"/>
    <property type="evidence" value="ECO:0007669"/>
    <property type="project" value="UniProtKB-KW"/>
</dbReference>
<reference evidence="7" key="1">
    <citation type="submission" date="2021-01" db="EMBL/GenBank/DDBJ databases">
        <title>A chromosome-scale assembly of European eel, Anguilla anguilla.</title>
        <authorList>
            <person name="Henkel C."/>
            <person name="Jong-Raadsen S.A."/>
            <person name="Dufour S."/>
            <person name="Weltzien F.-A."/>
            <person name="Palstra A.P."/>
            <person name="Pelster B."/>
            <person name="Spaink H.P."/>
            <person name="Van Den Thillart G.E."/>
            <person name="Jansen H."/>
            <person name="Zahm M."/>
            <person name="Klopp C."/>
            <person name="Cedric C."/>
            <person name="Louis A."/>
            <person name="Berthelot C."/>
            <person name="Parey E."/>
            <person name="Roest Crollius H."/>
            <person name="Montfort J."/>
            <person name="Robinson-Rechavi M."/>
            <person name="Bucao C."/>
            <person name="Bouchez O."/>
            <person name="Gislard M."/>
            <person name="Lluch J."/>
            <person name="Milhes M."/>
            <person name="Lampietro C."/>
            <person name="Lopez Roques C."/>
            <person name="Donnadieu C."/>
            <person name="Braasch I."/>
            <person name="Desvignes T."/>
            <person name="Postlethwait J."/>
            <person name="Bobe J."/>
            <person name="Guiguen Y."/>
            <person name="Dirks R."/>
        </authorList>
    </citation>
    <scope>NUCLEOTIDE SEQUENCE</scope>
    <source>
        <strain evidence="7">Tag_6206</strain>
        <tissue evidence="7">Liver</tissue>
    </source>
</reference>
<dbReference type="GO" id="GO:0030036">
    <property type="term" value="P:actin cytoskeleton organization"/>
    <property type="evidence" value="ECO:0007669"/>
    <property type="project" value="InterPro"/>
</dbReference>
<gene>
    <name evidence="7" type="ORF">ANANG_G00166260</name>
</gene>
<dbReference type="GO" id="GO:0005856">
    <property type="term" value="C:cytoskeleton"/>
    <property type="evidence" value="ECO:0007669"/>
    <property type="project" value="UniProtKB-SubCell"/>
</dbReference>
<dbReference type="Pfam" id="PF00235">
    <property type="entry name" value="Profilin"/>
    <property type="match status" value="1"/>
</dbReference>
<dbReference type="SMART" id="SM00392">
    <property type="entry name" value="PROF"/>
    <property type="match status" value="1"/>
</dbReference>
<organism evidence="7 8">
    <name type="scientific">Anguilla anguilla</name>
    <name type="common">European freshwater eel</name>
    <name type="synonym">Muraena anguilla</name>
    <dbReference type="NCBI Taxonomy" id="7936"/>
    <lineage>
        <taxon>Eukaryota</taxon>
        <taxon>Metazoa</taxon>
        <taxon>Chordata</taxon>
        <taxon>Craniata</taxon>
        <taxon>Vertebrata</taxon>
        <taxon>Euteleostomi</taxon>
        <taxon>Actinopterygii</taxon>
        <taxon>Neopterygii</taxon>
        <taxon>Teleostei</taxon>
        <taxon>Anguilliformes</taxon>
        <taxon>Anguillidae</taxon>
        <taxon>Anguilla</taxon>
    </lineage>
</organism>
<dbReference type="InterPro" id="IPR027310">
    <property type="entry name" value="Profilin_CS"/>
</dbReference>
<dbReference type="InterPro" id="IPR036140">
    <property type="entry name" value="PFN_sf"/>
</dbReference>